<feature type="compositionally biased region" description="Polar residues" evidence="1">
    <location>
        <begin position="86"/>
        <end position="95"/>
    </location>
</feature>
<dbReference type="EMBL" id="JALJOV010001082">
    <property type="protein sequence ID" value="KAK9854814.1"/>
    <property type="molecule type" value="Genomic_DNA"/>
</dbReference>
<protein>
    <submittedName>
        <fullName evidence="2">Uncharacterized protein</fullName>
    </submittedName>
</protein>
<dbReference type="AlphaFoldDB" id="A0AAW1STH0"/>
<proteinExistence type="predicted"/>
<accession>A0AAW1STH0</accession>
<evidence type="ECO:0000313" key="2">
    <source>
        <dbReference type="EMBL" id="KAK9854814.1"/>
    </source>
</evidence>
<evidence type="ECO:0000313" key="3">
    <source>
        <dbReference type="Proteomes" id="UP001485043"/>
    </source>
</evidence>
<dbReference type="Proteomes" id="UP001485043">
    <property type="component" value="Unassembled WGS sequence"/>
</dbReference>
<keyword evidence="3" id="KW-1185">Reference proteome</keyword>
<feature type="region of interest" description="Disordered" evidence="1">
    <location>
        <begin position="86"/>
        <end position="105"/>
    </location>
</feature>
<feature type="non-terminal residue" evidence="2">
    <location>
        <position position="157"/>
    </location>
</feature>
<sequence length="157" mass="16460">MITKGDLSHTIVIAAPTIPSGTDLVARGHRNGAADPKAGVSLAAPANGRAVELARVKKLEERLVRQIPGYENMSAAQQLKARTRAMLQQNRQQGGSASGEPWTRYVFSQDALLEEEGAVPEDAGSNGSEGPDGISLHAMPHQARAAPAGLDSHAAHE</sequence>
<name>A0AAW1STH0_9CHLO</name>
<feature type="region of interest" description="Disordered" evidence="1">
    <location>
        <begin position="115"/>
        <end position="157"/>
    </location>
</feature>
<organism evidence="2 3">
    <name type="scientific">Apatococcus fuscideae</name>
    <dbReference type="NCBI Taxonomy" id="2026836"/>
    <lineage>
        <taxon>Eukaryota</taxon>
        <taxon>Viridiplantae</taxon>
        <taxon>Chlorophyta</taxon>
        <taxon>core chlorophytes</taxon>
        <taxon>Trebouxiophyceae</taxon>
        <taxon>Chlorellales</taxon>
        <taxon>Chlorellaceae</taxon>
        <taxon>Apatococcus</taxon>
    </lineage>
</organism>
<reference evidence="2 3" key="1">
    <citation type="journal article" date="2024" name="Nat. Commun.">
        <title>Phylogenomics reveals the evolutionary origins of lichenization in chlorophyte algae.</title>
        <authorList>
            <person name="Puginier C."/>
            <person name="Libourel C."/>
            <person name="Otte J."/>
            <person name="Skaloud P."/>
            <person name="Haon M."/>
            <person name="Grisel S."/>
            <person name="Petersen M."/>
            <person name="Berrin J.G."/>
            <person name="Delaux P.M."/>
            <person name="Dal Grande F."/>
            <person name="Keller J."/>
        </authorList>
    </citation>
    <scope>NUCLEOTIDE SEQUENCE [LARGE SCALE GENOMIC DNA]</scope>
    <source>
        <strain evidence="2 3">SAG 2523</strain>
    </source>
</reference>
<evidence type="ECO:0000256" key="1">
    <source>
        <dbReference type="SAM" id="MobiDB-lite"/>
    </source>
</evidence>
<gene>
    <name evidence="2" type="ORF">WJX84_008475</name>
</gene>
<comment type="caution">
    <text evidence="2">The sequence shown here is derived from an EMBL/GenBank/DDBJ whole genome shotgun (WGS) entry which is preliminary data.</text>
</comment>